<name>A0ABN2AUT8_9ACTN</name>
<evidence type="ECO:0000259" key="3">
    <source>
        <dbReference type="Pfam" id="PF02397"/>
    </source>
</evidence>
<protein>
    <recommendedName>
        <fullName evidence="3">Bacterial sugar transferase domain-containing protein</fullName>
    </recommendedName>
</protein>
<keyword evidence="5" id="KW-1185">Reference proteome</keyword>
<evidence type="ECO:0000256" key="2">
    <source>
        <dbReference type="SAM" id="Phobius"/>
    </source>
</evidence>
<keyword evidence="2" id="KW-0812">Transmembrane</keyword>
<dbReference type="PANTHER" id="PTHR30576">
    <property type="entry name" value="COLANIC BIOSYNTHESIS UDP-GLUCOSE LIPID CARRIER TRANSFERASE"/>
    <property type="match status" value="1"/>
</dbReference>
<dbReference type="EMBL" id="BAAAOR010000024">
    <property type="protein sequence ID" value="GAA1525700.1"/>
    <property type="molecule type" value="Genomic_DNA"/>
</dbReference>
<feature type="transmembrane region" description="Helical" evidence="2">
    <location>
        <begin position="43"/>
        <end position="66"/>
    </location>
</feature>
<evidence type="ECO:0000256" key="1">
    <source>
        <dbReference type="ARBA" id="ARBA00006464"/>
    </source>
</evidence>
<dbReference type="InterPro" id="IPR003362">
    <property type="entry name" value="Bact_transf"/>
</dbReference>
<dbReference type="RefSeq" id="WP_344112678.1">
    <property type="nucleotide sequence ID" value="NZ_BAAAOR010000024.1"/>
</dbReference>
<sequence length="232" mass="25434">MSALPDNAQVLADGRRRREAPAVVLGSAVPVLGHGRVRRALDLSVATLALVVLLPVLAVVAVLIVATSRGPVLFRQERVGHGGRRFVLVKFRTMCRDADQRADEVFAQADDGSGPLNKLHRDPRVTPVGRWLRKSSLDELPQLWNVLNGTMALVGPRPTTPREVARFEAREHRRCAVRPGITGLAQISGRSDLAWDDAVALDLEYIERRSLALDLWILLRTLPAVVGARGAY</sequence>
<gene>
    <name evidence="4" type="ORF">GCM10009788_31640</name>
</gene>
<keyword evidence="2" id="KW-1133">Transmembrane helix</keyword>
<dbReference type="Pfam" id="PF02397">
    <property type="entry name" value="Bac_transf"/>
    <property type="match status" value="1"/>
</dbReference>
<evidence type="ECO:0000313" key="5">
    <source>
        <dbReference type="Proteomes" id="UP001500842"/>
    </source>
</evidence>
<comment type="similarity">
    <text evidence="1">Belongs to the bacterial sugar transferase family.</text>
</comment>
<organism evidence="4 5">
    <name type="scientific">Nocardioides humi</name>
    <dbReference type="NCBI Taxonomy" id="449461"/>
    <lineage>
        <taxon>Bacteria</taxon>
        <taxon>Bacillati</taxon>
        <taxon>Actinomycetota</taxon>
        <taxon>Actinomycetes</taxon>
        <taxon>Propionibacteriales</taxon>
        <taxon>Nocardioidaceae</taxon>
        <taxon>Nocardioides</taxon>
    </lineage>
</organism>
<proteinExistence type="inferred from homology"/>
<keyword evidence="2" id="KW-0472">Membrane</keyword>
<evidence type="ECO:0000313" key="4">
    <source>
        <dbReference type="EMBL" id="GAA1525700.1"/>
    </source>
</evidence>
<feature type="domain" description="Bacterial sugar transferase" evidence="3">
    <location>
        <begin position="38"/>
        <end position="226"/>
    </location>
</feature>
<accession>A0ABN2AUT8</accession>
<comment type="caution">
    <text evidence="4">The sequence shown here is derived from an EMBL/GenBank/DDBJ whole genome shotgun (WGS) entry which is preliminary data.</text>
</comment>
<dbReference type="PANTHER" id="PTHR30576:SF10">
    <property type="entry name" value="SLL5057 PROTEIN"/>
    <property type="match status" value="1"/>
</dbReference>
<reference evidence="4 5" key="1">
    <citation type="journal article" date="2019" name="Int. J. Syst. Evol. Microbiol.">
        <title>The Global Catalogue of Microorganisms (GCM) 10K type strain sequencing project: providing services to taxonomists for standard genome sequencing and annotation.</title>
        <authorList>
            <consortium name="The Broad Institute Genomics Platform"/>
            <consortium name="The Broad Institute Genome Sequencing Center for Infectious Disease"/>
            <person name="Wu L."/>
            <person name="Ma J."/>
        </authorList>
    </citation>
    <scope>NUCLEOTIDE SEQUENCE [LARGE SCALE GENOMIC DNA]</scope>
    <source>
        <strain evidence="4 5">JCM 14942</strain>
    </source>
</reference>
<dbReference type="Proteomes" id="UP001500842">
    <property type="component" value="Unassembled WGS sequence"/>
</dbReference>